<reference evidence="1" key="1">
    <citation type="submission" date="2019-08" db="EMBL/GenBank/DDBJ databases">
        <authorList>
            <person name="Kucharzyk K."/>
            <person name="Murdoch R.W."/>
            <person name="Higgins S."/>
            <person name="Loffler F."/>
        </authorList>
    </citation>
    <scope>NUCLEOTIDE SEQUENCE</scope>
</reference>
<sequence>MMKVQLARPDITQAEIDAVVEVMKSGWLSIGPKIEEFERKVAD</sequence>
<organism evidence="1">
    <name type="scientific">bioreactor metagenome</name>
    <dbReference type="NCBI Taxonomy" id="1076179"/>
    <lineage>
        <taxon>unclassified sequences</taxon>
        <taxon>metagenomes</taxon>
        <taxon>ecological metagenomes</taxon>
    </lineage>
</organism>
<dbReference type="AlphaFoldDB" id="A0A645J6L8"/>
<comment type="caution">
    <text evidence="1">The sequence shown here is derived from an EMBL/GenBank/DDBJ whole genome shotgun (WGS) entry which is preliminary data.</text>
</comment>
<dbReference type="SUPFAM" id="SSF53383">
    <property type="entry name" value="PLP-dependent transferases"/>
    <property type="match status" value="1"/>
</dbReference>
<accession>A0A645J6L8</accession>
<gene>
    <name evidence="1" type="ORF">SDC9_206755</name>
</gene>
<name>A0A645J6L8_9ZZZZ</name>
<evidence type="ECO:0000313" key="1">
    <source>
        <dbReference type="EMBL" id="MPN59037.1"/>
    </source>
</evidence>
<protein>
    <recommendedName>
        <fullName evidence="2">UDP-4-amino-4-deoxy-L-arabinose--oxoglutarate aminotransferase</fullName>
    </recommendedName>
</protein>
<dbReference type="InterPro" id="IPR015424">
    <property type="entry name" value="PyrdxlP-dep_Trfase"/>
</dbReference>
<dbReference type="InterPro" id="IPR000653">
    <property type="entry name" value="DegT/StrS_aminotransferase"/>
</dbReference>
<dbReference type="Pfam" id="PF01041">
    <property type="entry name" value="DegT_DnrJ_EryC1"/>
    <property type="match status" value="1"/>
</dbReference>
<dbReference type="InterPro" id="IPR015421">
    <property type="entry name" value="PyrdxlP-dep_Trfase_major"/>
</dbReference>
<dbReference type="Gene3D" id="3.40.640.10">
    <property type="entry name" value="Type I PLP-dependent aspartate aminotransferase-like (Major domain)"/>
    <property type="match status" value="1"/>
</dbReference>
<dbReference type="EMBL" id="VSSQ01132540">
    <property type="protein sequence ID" value="MPN59037.1"/>
    <property type="molecule type" value="Genomic_DNA"/>
</dbReference>
<evidence type="ECO:0008006" key="2">
    <source>
        <dbReference type="Google" id="ProtNLM"/>
    </source>
</evidence>
<proteinExistence type="predicted"/>